<keyword evidence="1" id="KW-1133">Transmembrane helix</keyword>
<feature type="transmembrane region" description="Helical" evidence="1">
    <location>
        <begin position="35"/>
        <end position="55"/>
    </location>
</feature>
<evidence type="ECO:0000313" key="2">
    <source>
        <dbReference type="EMBL" id="GAE95198.1"/>
    </source>
</evidence>
<dbReference type="Proteomes" id="UP000019102">
    <property type="component" value="Unassembled WGS sequence"/>
</dbReference>
<evidence type="ECO:0000313" key="3">
    <source>
        <dbReference type="Proteomes" id="UP000019102"/>
    </source>
</evidence>
<feature type="transmembrane region" description="Helical" evidence="1">
    <location>
        <begin position="67"/>
        <end position="89"/>
    </location>
</feature>
<comment type="caution">
    <text evidence="2">The sequence shown here is derived from an EMBL/GenBank/DDBJ whole genome shotgun (WGS) entry which is preliminary data.</text>
</comment>
<dbReference type="AlphaFoldDB" id="W4VQM1"/>
<feature type="transmembrane region" description="Helical" evidence="1">
    <location>
        <begin position="101"/>
        <end position="124"/>
    </location>
</feature>
<keyword evidence="1" id="KW-0472">Membrane</keyword>
<gene>
    <name evidence="2" type="ORF">JCM21714_4412</name>
</gene>
<keyword evidence="3" id="KW-1185">Reference proteome</keyword>
<accession>W4VQM1</accession>
<sequence>MFAVFRKWVMGQHGHHVGKLFWETYRKEFFRANGITWIVGLFGLMIFTNLQYFSLQDPTWNLIFKGIFIFFAFLYFIMVLYLFPLYVHYHNSFQQYIKNAFLIAIYQPLRTIYALAALFTLYYLWVIFPIFIFLFGGSLTSMVIMYICYITFVKIEHKQQVINEQHEKEINSRKEWRYE</sequence>
<reference evidence="2 3" key="1">
    <citation type="journal article" date="2014" name="Genome Announc.">
        <title>Draft Genome Sequence of the Boron-Tolerant and Moderately Halotolerant Bacterium Gracilibacillus boraciitolerans JCM 21714T.</title>
        <authorList>
            <person name="Ahmed I."/>
            <person name="Oshima K."/>
            <person name="Suda W."/>
            <person name="Kitamura K."/>
            <person name="Iida T."/>
            <person name="Ohmori Y."/>
            <person name="Fujiwara T."/>
            <person name="Hattori M."/>
            <person name="Ohkuma M."/>
        </authorList>
    </citation>
    <scope>NUCLEOTIDE SEQUENCE [LARGE SCALE GENOMIC DNA]</scope>
    <source>
        <strain evidence="2 3">JCM 21714</strain>
    </source>
</reference>
<dbReference type="Pfam" id="PF04854">
    <property type="entry name" value="DUF624"/>
    <property type="match status" value="1"/>
</dbReference>
<name>W4VQM1_9BACI</name>
<dbReference type="EMBL" id="BAVS01000043">
    <property type="protein sequence ID" value="GAE95198.1"/>
    <property type="molecule type" value="Genomic_DNA"/>
</dbReference>
<keyword evidence="1" id="KW-0812">Transmembrane</keyword>
<evidence type="ECO:0000256" key="1">
    <source>
        <dbReference type="SAM" id="Phobius"/>
    </source>
</evidence>
<dbReference type="InterPro" id="IPR006938">
    <property type="entry name" value="DUF624"/>
</dbReference>
<proteinExistence type="predicted"/>
<dbReference type="eggNOG" id="COG5578">
    <property type="taxonomic scope" value="Bacteria"/>
</dbReference>
<dbReference type="STRING" id="1298598.JCM21714_4412"/>
<dbReference type="RefSeq" id="WP_235182986.1">
    <property type="nucleotide sequence ID" value="NZ_BAVS01000043.1"/>
</dbReference>
<feature type="transmembrane region" description="Helical" evidence="1">
    <location>
        <begin position="130"/>
        <end position="152"/>
    </location>
</feature>
<protein>
    <submittedName>
        <fullName evidence="2">YESV protein</fullName>
    </submittedName>
</protein>
<organism evidence="2 3">
    <name type="scientific">Gracilibacillus boraciitolerans JCM 21714</name>
    <dbReference type="NCBI Taxonomy" id="1298598"/>
    <lineage>
        <taxon>Bacteria</taxon>
        <taxon>Bacillati</taxon>
        <taxon>Bacillota</taxon>
        <taxon>Bacilli</taxon>
        <taxon>Bacillales</taxon>
        <taxon>Bacillaceae</taxon>
        <taxon>Gracilibacillus</taxon>
    </lineage>
</organism>